<comment type="subcellular location">
    <subcellularLocation>
        <location evidence="15">Cytoplasm</location>
    </subcellularLocation>
    <subcellularLocation>
        <location evidence="15">Cell inner membrane</location>
        <topology evidence="15">Peripheral membrane protein</topology>
        <orientation evidence="15">Cytoplasmic side</orientation>
    </subcellularLocation>
</comment>
<feature type="binding site" evidence="15">
    <location>
        <position position="462"/>
    </location>
    <ligand>
        <name>Zn(2+)</name>
        <dbReference type="ChEBI" id="CHEBI:29105"/>
        <note>ligand shared between dimeric partners</note>
    </ligand>
</feature>
<evidence type="ECO:0000256" key="12">
    <source>
        <dbReference type="ARBA" id="ARBA00022842"/>
    </source>
</evidence>
<evidence type="ECO:0000256" key="6">
    <source>
        <dbReference type="ARBA" id="ARBA00022694"/>
    </source>
</evidence>
<dbReference type="NCBIfam" id="TIGR00757">
    <property type="entry name" value="RNaseEG"/>
    <property type="match status" value="1"/>
</dbReference>
<feature type="compositionally biased region" description="Basic and acidic residues" evidence="16">
    <location>
        <begin position="582"/>
        <end position="594"/>
    </location>
</feature>
<dbReference type="GO" id="GO:0006402">
    <property type="term" value="P:mRNA catabolic process"/>
    <property type="evidence" value="ECO:0007669"/>
    <property type="project" value="UniProtKB-UniRule"/>
</dbReference>
<dbReference type="CDD" id="cd04453">
    <property type="entry name" value="S1_RNase_E"/>
    <property type="match status" value="1"/>
</dbReference>
<keyword evidence="3 15" id="KW-0963">Cytoplasm</keyword>
<dbReference type="InterPro" id="IPR004659">
    <property type="entry name" value="RNase_E/G"/>
</dbReference>
<dbReference type="EC" id="3.1.26.12" evidence="15"/>
<keyword evidence="15" id="KW-0820">tRNA-binding</keyword>
<name>A0A9J6PHX4_9PROT</name>
<feature type="compositionally biased region" description="Low complexity" evidence="16">
    <location>
        <begin position="770"/>
        <end position="788"/>
    </location>
</feature>
<dbReference type="EMBL" id="JAMZFT010000001">
    <property type="protein sequence ID" value="MCP1335682.1"/>
    <property type="molecule type" value="Genomic_DNA"/>
</dbReference>
<dbReference type="PANTHER" id="PTHR30001">
    <property type="entry name" value="RIBONUCLEASE"/>
    <property type="match status" value="1"/>
</dbReference>
<dbReference type="GO" id="GO:0000287">
    <property type="term" value="F:magnesium ion binding"/>
    <property type="evidence" value="ECO:0007669"/>
    <property type="project" value="UniProtKB-UniRule"/>
</dbReference>
<feature type="compositionally biased region" description="Acidic residues" evidence="16">
    <location>
        <begin position="627"/>
        <end position="649"/>
    </location>
</feature>
<feature type="compositionally biased region" description="Low complexity" evidence="16">
    <location>
        <begin position="718"/>
        <end position="744"/>
    </location>
</feature>
<feature type="compositionally biased region" description="Acidic residues" evidence="16">
    <location>
        <begin position="571"/>
        <end position="581"/>
    </location>
</feature>
<dbReference type="HAMAP" id="MF_00970">
    <property type="entry name" value="RNase_E"/>
    <property type="match status" value="1"/>
</dbReference>
<dbReference type="SMART" id="SM00316">
    <property type="entry name" value="S1"/>
    <property type="match status" value="1"/>
</dbReference>
<comment type="cofactor">
    <cofactor evidence="15">
        <name>Zn(2+)</name>
        <dbReference type="ChEBI" id="CHEBI:29105"/>
    </cofactor>
    <text evidence="15">Binds 2 Zn(2+) ions per homotetramer.</text>
</comment>
<keyword evidence="13 15" id="KW-0694">RNA-binding</keyword>
<evidence type="ECO:0000256" key="9">
    <source>
        <dbReference type="ARBA" id="ARBA00022730"/>
    </source>
</evidence>
<gene>
    <name evidence="15" type="primary">rne</name>
    <name evidence="18" type="ORF">NJQ99_04605</name>
</gene>
<feature type="binding site" evidence="15">
    <location>
        <position position="361"/>
    </location>
    <ligand>
        <name>Mg(2+)</name>
        <dbReference type="ChEBI" id="CHEBI:18420"/>
        <note>catalytic</note>
    </ligand>
</feature>
<keyword evidence="12 15" id="KW-0460">Magnesium</keyword>
<dbReference type="InterPro" id="IPR028878">
    <property type="entry name" value="RNase_E"/>
</dbReference>
<comment type="function">
    <text evidence="15">Endoribonuclease that plays a central role in RNA processing and decay. Required for the maturation of 5S and 16S rRNAs and the majority of tRNAs. Also involved in the degradation of most mRNAs.</text>
</comment>
<evidence type="ECO:0000256" key="15">
    <source>
        <dbReference type="HAMAP-Rule" id="MF_00970"/>
    </source>
</evidence>
<comment type="similarity">
    <text evidence="1">Belongs to the RNase E/G family. RNase G subfamily.</text>
</comment>
<sequence length="882" mass="96882">MARRMLIDASHREETRVVVVDGNRVEEFDFETAFKKQISGNIYLAKVTRVEPSLQAAFIEYGGNRHGFLAFNEIHPDYYQIPVADRRALIDAERREDAEEEEAASRRQGNGNGHGGGDEDDEGVETVGAEDAFEETTRKRPRQRPYKIQEVIRRRQILLVQVVKEERGNKGAALTTYISLAGRYCVLMPNTGKGGGISRKITNAPDRKRLKAIAEELEIPEGMGLIIRTAGANRTKAEIKRDYEYLLRLWDTIRTDTLQSTAPALVHEEGSLIKRAIRDLYSKDIGEVLVQGDDGYREAKDFMKMLTPSHAKNVKQYKDRVPLLTRYRVESQLDSLMVPQVQLRSGGYLVINATEALVAIDVNSGKSTREHSIEDTALKTNLEAAEEVARQLRLRDLAGLIVIDFIDMEESKNNRAVERKLKECLKNDRARIQVGRISSFGLLEMSRQRLRPSVIETSSSPCPHCHGTGHIRSVDSIALHILRRAEEEGVQGQAAELLLRAPVEVANFILNRKREWVNEIEQRYELALLVEGVEELTVPHYELERTRLKADGKAIDLAVPEMLETSSEEAGIPDEDEEQEEDAVRADGGDDEGRKKRRRRRRRKPKGGEAAADTAATDGESGVGAEDGADESAEDDDDGEERADEEAASGEEKPRKRRRGRRGGRRRRKTEGGADEAATEVPAGESAPAKAAAAPEVIVESRETLGEAVDVGLGSDLEAAPQAEAEPAAEASAETPVATRPPAETAEETPKPKARRTRKPRKAAAEGEEAAPAAAEAATASDAEAPAKPARPRTRKRKTAEPSGAPAAEADTVTATASEPAVAAETAAGPDGQAGIATEHEPEVEPEDVSAMAGASEGTEQQEAPKPARRGWWRTRFLRQDT</sequence>
<feature type="domain" description="S1 motif" evidence="17">
    <location>
        <begin position="38"/>
        <end position="177"/>
    </location>
</feature>
<keyword evidence="11 15" id="KW-0378">Hydrolase</keyword>
<proteinExistence type="inferred from homology"/>
<dbReference type="SUPFAM" id="SSF50249">
    <property type="entry name" value="Nucleic acid-binding proteins"/>
    <property type="match status" value="1"/>
</dbReference>
<dbReference type="GO" id="GO:0006364">
    <property type="term" value="P:rRNA processing"/>
    <property type="evidence" value="ECO:0007669"/>
    <property type="project" value="UniProtKB-UniRule"/>
</dbReference>
<dbReference type="AlphaFoldDB" id="A0A9J6PHX4"/>
<dbReference type="InterPro" id="IPR048583">
    <property type="entry name" value="RNase_E_G_thioredoxin-like"/>
</dbReference>
<keyword evidence="15" id="KW-0862">Zinc</keyword>
<dbReference type="GO" id="GO:0000049">
    <property type="term" value="F:tRNA binding"/>
    <property type="evidence" value="ECO:0007669"/>
    <property type="project" value="UniProtKB-KW"/>
</dbReference>
<reference evidence="18" key="1">
    <citation type="submission" date="2022-06" db="EMBL/GenBank/DDBJ databases">
        <title>Isolation and Genomics of Futiania mangrovii gen. nov., sp. nov., a Rare and Metabolically-versatile member in the Class Alphaproteobacteria.</title>
        <authorList>
            <person name="Liu L."/>
            <person name="Huang W.-C."/>
            <person name="Pan J."/>
            <person name="Li J."/>
            <person name="Huang Y."/>
            <person name="Du H."/>
            <person name="Liu Y."/>
            <person name="Li M."/>
        </authorList>
    </citation>
    <scope>NUCLEOTIDE SEQUENCE</scope>
    <source>
        <strain evidence="18">FT118</strain>
    </source>
</reference>
<evidence type="ECO:0000256" key="11">
    <source>
        <dbReference type="ARBA" id="ARBA00022801"/>
    </source>
</evidence>
<evidence type="ECO:0000256" key="7">
    <source>
        <dbReference type="ARBA" id="ARBA00022722"/>
    </source>
</evidence>
<evidence type="ECO:0000256" key="16">
    <source>
        <dbReference type="SAM" id="MobiDB-lite"/>
    </source>
</evidence>
<comment type="cofactor">
    <cofactor evidence="15">
        <name>Mg(2+)</name>
        <dbReference type="ChEBI" id="CHEBI:18420"/>
    </cofactor>
    <text evidence="15">Binds 1 Mg(2+) ion per subunit.</text>
</comment>
<feature type="region of interest" description="Disordered" evidence="16">
    <location>
        <begin position="93"/>
        <end position="124"/>
    </location>
</feature>
<evidence type="ECO:0000313" key="18">
    <source>
        <dbReference type="EMBL" id="MCP1335682.1"/>
    </source>
</evidence>
<dbReference type="InterPro" id="IPR019307">
    <property type="entry name" value="RNA-bd_AU-1/RNase_E/G"/>
</dbReference>
<evidence type="ECO:0000313" key="19">
    <source>
        <dbReference type="Proteomes" id="UP001055804"/>
    </source>
</evidence>
<feature type="compositionally biased region" description="Basic residues" evidence="16">
    <location>
        <begin position="867"/>
        <end position="882"/>
    </location>
</feature>
<feature type="compositionally biased region" description="Basic residues" evidence="16">
    <location>
        <begin position="655"/>
        <end position="669"/>
    </location>
</feature>
<evidence type="ECO:0000256" key="5">
    <source>
        <dbReference type="ARBA" id="ARBA00022552"/>
    </source>
</evidence>
<dbReference type="PANTHER" id="PTHR30001:SF1">
    <property type="entry name" value="RIBONUCLEASE E_G-LIKE PROTEIN, CHLOROPLASTIC"/>
    <property type="match status" value="1"/>
</dbReference>
<dbReference type="Gene3D" id="3.40.1260.20">
    <property type="entry name" value="Ribonuclease E, catalytic domain"/>
    <property type="match status" value="1"/>
</dbReference>
<dbReference type="GO" id="GO:0008995">
    <property type="term" value="F:ribonuclease E activity"/>
    <property type="evidence" value="ECO:0007669"/>
    <property type="project" value="UniProtKB-EC"/>
</dbReference>
<feature type="binding site" evidence="15">
    <location>
        <position position="404"/>
    </location>
    <ligand>
        <name>Mg(2+)</name>
        <dbReference type="ChEBI" id="CHEBI:18420"/>
        <note>catalytic</note>
    </ligand>
</feature>
<feature type="region of interest" description="Required for zinc-mediated homotetramerization and catalytic activity" evidence="15">
    <location>
        <begin position="462"/>
        <end position="465"/>
    </location>
</feature>
<feature type="compositionally biased region" description="Basic residues" evidence="16">
    <location>
        <begin position="752"/>
        <end position="762"/>
    </location>
</feature>
<keyword evidence="7 15" id="KW-0540">Nuclease</keyword>
<dbReference type="Gene3D" id="2.40.50.140">
    <property type="entry name" value="Nucleic acid-binding proteins"/>
    <property type="match status" value="1"/>
</dbReference>
<dbReference type="GO" id="GO:0008270">
    <property type="term" value="F:zinc ion binding"/>
    <property type="evidence" value="ECO:0007669"/>
    <property type="project" value="UniProtKB-UniRule"/>
</dbReference>
<evidence type="ECO:0000256" key="4">
    <source>
        <dbReference type="ARBA" id="ARBA00022519"/>
    </source>
</evidence>
<evidence type="ECO:0000256" key="2">
    <source>
        <dbReference type="ARBA" id="ARBA00022475"/>
    </source>
</evidence>
<feature type="compositionally biased region" description="Low complexity" evidence="16">
    <location>
        <begin position="681"/>
        <end position="698"/>
    </location>
</feature>
<evidence type="ECO:0000256" key="13">
    <source>
        <dbReference type="ARBA" id="ARBA00022884"/>
    </source>
</evidence>
<dbReference type="InterPro" id="IPR012340">
    <property type="entry name" value="NA-bd_OB-fold"/>
</dbReference>
<dbReference type="Proteomes" id="UP001055804">
    <property type="component" value="Unassembled WGS sequence"/>
</dbReference>
<dbReference type="GO" id="GO:0005737">
    <property type="term" value="C:cytoplasm"/>
    <property type="evidence" value="ECO:0007669"/>
    <property type="project" value="UniProtKB-SubCell"/>
</dbReference>
<protein>
    <recommendedName>
        <fullName evidence="15">Ribonuclease E</fullName>
        <shortName evidence="15">RNase E</shortName>
        <ecNumber evidence="15">3.1.26.12</ecNumber>
    </recommendedName>
</protein>
<feature type="compositionally biased region" description="Low complexity" evidence="16">
    <location>
        <begin position="812"/>
        <end position="828"/>
    </location>
</feature>
<keyword evidence="5 15" id="KW-0698">rRNA processing</keyword>
<evidence type="ECO:0000256" key="14">
    <source>
        <dbReference type="ARBA" id="ARBA00023136"/>
    </source>
</evidence>
<feature type="compositionally biased region" description="Low complexity" evidence="16">
    <location>
        <begin position="608"/>
        <end position="626"/>
    </location>
</feature>
<comment type="subunit">
    <text evidence="15">Homotetramer formed by a dimer of dimers.</text>
</comment>
<organism evidence="18 19">
    <name type="scientific">Futiania mangrovi</name>
    <dbReference type="NCBI Taxonomy" id="2959716"/>
    <lineage>
        <taxon>Bacteria</taxon>
        <taxon>Pseudomonadati</taxon>
        <taxon>Pseudomonadota</taxon>
        <taxon>Alphaproteobacteria</taxon>
        <taxon>Futianiales</taxon>
        <taxon>Futianiaceae</taxon>
        <taxon>Futiania</taxon>
    </lineage>
</organism>
<evidence type="ECO:0000259" key="17">
    <source>
        <dbReference type="SMART" id="SM00316"/>
    </source>
</evidence>
<feature type="region of interest" description="Disordered" evidence="16">
    <location>
        <begin position="563"/>
        <end position="882"/>
    </location>
</feature>
<evidence type="ECO:0000256" key="8">
    <source>
        <dbReference type="ARBA" id="ARBA00022723"/>
    </source>
</evidence>
<dbReference type="GO" id="GO:0009898">
    <property type="term" value="C:cytoplasmic side of plasma membrane"/>
    <property type="evidence" value="ECO:0007669"/>
    <property type="project" value="UniProtKB-UniRule"/>
</dbReference>
<dbReference type="InterPro" id="IPR003029">
    <property type="entry name" value="S1_domain"/>
</dbReference>
<evidence type="ECO:0000256" key="3">
    <source>
        <dbReference type="ARBA" id="ARBA00022490"/>
    </source>
</evidence>
<dbReference type="Pfam" id="PF10150">
    <property type="entry name" value="RNase_E_G"/>
    <property type="match status" value="1"/>
</dbReference>
<keyword evidence="10 15" id="KW-0255">Endonuclease</keyword>
<dbReference type="GO" id="GO:0008033">
    <property type="term" value="P:tRNA processing"/>
    <property type="evidence" value="ECO:0007669"/>
    <property type="project" value="UniProtKB-UniRule"/>
</dbReference>
<evidence type="ECO:0000256" key="10">
    <source>
        <dbReference type="ARBA" id="ARBA00022759"/>
    </source>
</evidence>
<keyword evidence="14 15" id="KW-0472">Membrane</keyword>
<feature type="binding site" evidence="15">
    <location>
        <position position="465"/>
    </location>
    <ligand>
        <name>Zn(2+)</name>
        <dbReference type="ChEBI" id="CHEBI:29105"/>
        <note>ligand shared between dimeric partners</note>
    </ligand>
</feature>
<comment type="caution">
    <text evidence="18">The sequence shown here is derived from an EMBL/GenBank/DDBJ whole genome shotgun (WGS) entry which is preliminary data.</text>
</comment>
<keyword evidence="4 15" id="KW-0997">Cell inner membrane</keyword>
<dbReference type="GO" id="GO:0019843">
    <property type="term" value="F:rRNA binding"/>
    <property type="evidence" value="ECO:0007669"/>
    <property type="project" value="UniProtKB-KW"/>
</dbReference>
<dbReference type="Pfam" id="PF20833">
    <property type="entry name" value="RNase_E_G_Thio"/>
    <property type="match status" value="1"/>
</dbReference>
<keyword evidence="6 15" id="KW-0819">tRNA processing</keyword>
<keyword evidence="8 15" id="KW-0479">Metal-binding</keyword>
<evidence type="ECO:0000256" key="1">
    <source>
        <dbReference type="ARBA" id="ARBA00005663"/>
    </source>
</evidence>
<accession>A0A9J6PHX4</accession>
<keyword evidence="19" id="KW-1185">Reference proteome</keyword>
<keyword evidence="2 15" id="KW-1003">Cell membrane</keyword>
<feature type="compositionally biased region" description="Basic residues" evidence="16">
    <location>
        <begin position="595"/>
        <end position="605"/>
    </location>
</feature>
<keyword evidence="9 15" id="KW-0699">rRNA-binding</keyword>
<comment type="similarity">
    <text evidence="15">Belongs to the RNase E/G family. RNase E subfamily.</text>
</comment>
<dbReference type="RefSeq" id="WP_269331618.1">
    <property type="nucleotide sequence ID" value="NZ_JAMZFT010000001.1"/>
</dbReference>
<comment type="catalytic activity">
    <reaction evidence="15">
        <text>Endonucleolytic cleavage of single-stranded RNA in A- and U-rich regions.</text>
        <dbReference type="EC" id="3.1.26.12"/>
    </reaction>
</comment>